<dbReference type="Proteomes" id="UP000057158">
    <property type="component" value="Chromosome"/>
</dbReference>
<dbReference type="EMBL" id="CP010802">
    <property type="protein sequence ID" value="ALC15323.1"/>
    <property type="molecule type" value="Genomic_DNA"/>
</dbReference>
<evidence type="ECO:0008006" key="4">
    <source>
        <dbReference type="Google" id="ProtNLM"/>
    </source>
</evidence>
<gene>
    <name evidence="2" type="ORF">DSOUD_0534</name>
</gene>
<feature type="signal peptide" evidence="1">
    <location>
        <begin position="1"/>
        <end position="35"/>
    </location>
</feature>
<sequence length="89" mass="10114">MTHLNAVIDNFKGACMKKYLWILLFICCSALPACSNDPGRQQIEIAQFEEKQNNKEHAIKLYEEVVSKYAGSPNAKLAQERLNALKEDK</sequence>
<evidence type="ECO:0000313" key="2">
    <source>
        <dbReference type="EMBL" id="ALC15323.1"/>
    </source>
</evidence>
<reference evidence="2 3" key="1">
    <citation type="submission" date="2015-07" db="EMBL/GenBank/DDBJ databases">
        <title>Isolation and Genomic Characterization of a Novel Halophilic Metal-Reducing Deltaproteobacterium from the Deep Subsurface.</title>
        <authorList>
            <person name="Badalamenti J.P."/>
            <person name="Summers Z.M."/>
            <person name="Gralnick J.A."/>
            <person name="Bond D.R."/>
        </authorList>
    </citation>
    <scope>NUCLEOTIDE SEQUENCE [LARGE SCALE GENOMIC DNA]</scope>
    <source>
        <strain evidence="2 3">WTL</strain>
    </source>
</reference>
<dbReference type="Gene3D" id="1.25.40.10">
    <property type="entry name" value="Tetratricopeptide repeat domain"/>
    <property type="match status" value="1"/>
</dbReference>
<feature type="chain" id="PRO_5005787547" description="Lipoprotein" evidence="1">
    <location>
        <begin position="36"/>
        <end position="89"/>
    </location>
</feature>
<dbReference type="KEGG" id="des:DSOUD_0534"/>
<evidence type="ECO:0000256" key="1">
    <source>
        <dbReference type="SAM" id="SignalP"/>
    </source>
</evidence>
<organism evidence="2 3">
    <name type="scientific">Desulfuromonas soudanensis</name>
    <dbReference type="NCBI Taxonomy" id="1603606"/>
    <lineage>
        <taxon>Bacteria</taxon>
        <taxon>Pseudomonadati</taxon>
        <taxon>Thermodesulfobacteriota</taxon>
        <taxon>Desulfuromonadia</taxon>
        <taxon>Desulfuromonadales</taxon>
        <taxon>Desulfuromonadaceae</taxon>
        <taxon>Desulfuromonas</taxon>
    </lineage>
</organism>
<dbReference type="AlphaFoldDB" id="A0A0M3QF22"/>
<protein>
    <recommendedName>
        <fullName evidence="4">Lipoprotein</fullName>
    </recommendedName>
</protein>
<keyword evidence="3" id="KW-1185">Reference proteome</keyword>
<accession>A0A0M3QF22</accession>
<dbReference type="InterPro" id="IPR011990">
    <property type="entry name" value="TPR-like_helical_dom_sf"/>
</dbReference>
<dbReference type="PATRIC" id="fig|1603606.3.peg.580"/>
<name>A0A0M3QF22_9BACT</name>
<keyword evidence="1" id="KW-0732">Signal</keyword>
<proteinExistence type="predicted"/>
<evidence type="ECO:0000313" key="3">
    <source>
        <dbReference type="Proteomes" id="UP000057158"/>
    </source>
</evidence>
<dbReference type="STRING" id="1603606.DSOUD_0534"/>